<reference evidence="1" key="1">
    <citation type="submission" date="2016-05" db="EMBL/GenBank/DDBJ databases">
        <authorList>
            <person name="Lavstsen T."/>
            <person name="Jespersen J.S."/>
        </authorList>
    </citation>
    <scope>NUCLEOTIDE SEQUENCE</scope>
    <source>
        <tissue evidence="1">Brain</tissue>
    </source>
</reference>
<evidence type="ECO:0000313" key="1">
    <source>
        <dbReference type="EMBL" id="SBP28216.1"/>
    </source>
</evidence>
<protein>
    <submittedName>
        <fullName evidence="1">Signal peptide, CUB domain, EGF-like 2</fullName>
    </submittedName>
</protein>
<accession>A0A1A7YDB0</accession>
<proteinExistence type="predicted"/>
<feature type="non-terminal residue" evidence="1">
    <location>
        <position position="84"/>
    </location>
</feature>
<gene>
    <name evidence="1" type="primary">SCUBE2</name>
</gene>
<sequence>MMQIRGGACCVRLGHIRTKRDRCPVRSVQRQKEEKCPRWSELATCQSVAVSVPLVSPLTMVSSPAVHVHWEPTSQRWAGFPVLR</sequence>
<organism evidence="1">
    <name type="scientific">Iconisemion striatum</name>
    <dbReference type="NCBI Taxonomy" id="60296"/>
    <lineage>
        <taxon>Eukaryota</taxon>
        <taxon>Metazoa</taxon>
        <taxon>Chordata</taxon>
        <taxon>Craniata</taxon>
        <taxon>Vertebrata</taxon>
        <taxon>Euteleostomi</taxon>
        <taxon>Actinopterygii</taxon>
        <taxon>Neopterygii</taxon>
        <taxon>Teleostei</taxon>
        <taxon>Neoteleostei</taxon>
        <taxon>Acanthomorphata</taxon>
        <taxon>Ovalentaria</taxon>
        <taxon>Atherinomorphae</taxon>
        <taxon>Cyprinodontiformes</taxon>
        <taxon>Nothobranchiidae</taxon>
        <taxon>Iconisemion</taxon>
    </lineage>
</organism>
<reference evidence="1" key="2">
    <citation type="submission" date="2016-06" db="EMBL/GenBank/DDBJ databases">
        <title>The genome of a short-lived fish provides insights into sex chromosome evolution and the genetic control of aging.</title>
        <authorList>
            <person name="Reichwald K."/>
            <person name="Felder M."/>
            <person name="Petzold A."/>
            <person name="Koch P."/>
            <person name="Groth M."/>
            <person name="Platzer M."/>
        </authorList>
    </citation>
    <scope>NUCLEOTIDE SEQUENCE</scope>
    <source>
        <tissue evidence="1">Brain</tissue>
    </source>
</reference>
<name>A0A1A7YDB0_9TELE</name>
<dbReference type="AlphaFoldDB" id="A0A1A7YDB0"/>
<dbReference type="EMBL" id="HADX01005984">
    <property type="protein sequence ID" value="SBP28216.1"/>
    <property type="molecule type" value="Transcribed_RNA"/>
</dbReference>